<keyword evidence="2 5" id="KW-0732">Signal</keyword>
<dbReference type="Pfam" id="PF01375">
    <property type="entry name" value="Enterotoxin_a"/>
    <property type="match status" value="1"/>
</dbReference>
<dbReference type="AlphaFoldDB" id="A0A0F7ZVR4"/>
<evidence type="ECO:0000256" key="4">
    <source>
        <dbReference type="ARBA" id="ARBA00023157"/>
    </source>
</evidence>
<keyword evidence="1" id="KW-0800">Toxin</keyword>
<evidence type="ECO:0000313" key="6">
    <source>
        <dbReference type="EMBL" id="KJZ77068.1"/>
    </source>
</evidence>
<keyword evidence="3" id="KW-0843">Virulence</keyword>
<gene>
    <name evidence="6" type="ORF">HIM_03389</name>
</gene>
<dbReference type="Proteomes" id="UP000054481">
    <property type="component" value="Unassembled WGS sequence"/>
</dbReference>
<reference evidence="6 7" key="1">
    <citation type="journal article" date="2014" name="Genome Biol. Evol.">
        <title>Comparative genomics and transcriptomics analyses reveal divergent lifestyle features of nematode endoparasitic fungus Hirsutella minnesotensis.</title>
        <authorList>
            <person name="Lai Y."/>
            <person name="Liu K."/>
            <person name="Zhang X."/>
            <person name="Zhang X."/>
            <person name="Li K."/>
            <person name="Wang N."/>
            <person name="Shu C."/>
            <person name="Wu Y."/>
            <person name="Wang C."/>
            <person name="Bushley K.E."/>
            <person name="Xiang M."/>
            <person name="Liu X."/>
        </authorList>
    </citation>
    <scope>NUCLEOTIDE SEQUENCE [LARGE SCALE GENOMIC DNA]</scope>
    <source>
        <strain evidence="6 7">3608</strain>
    </source>
</reference>
<evidence type="ECO:0000256" key="2">
    <source>
        <dbReference type="ARBA" id="ARBA00022729"/>
    </source>
</evidence>
<evidence type="ECO:0000256" key="5">
    <source>
        <dbReference type="SAM" id="SignalP"/>
    </source>
</evidence>
<feature type="chain" id="PRO_5002526052" description="Enterotoxin" evidence="5">
    <location>
        <begin position="23"/>
        <end position="651"/>
    </location>
</feature>
<evidence type="ECO:0000256" key="3">
    <source>
        <dbReference type="ARBA" id="ARBA00023026"/>
    </source>
</evidence>
<proteinExistence type="predicted"/>
<accession>A0A0F7ZVR4</accession>
<dbReference type="EMBL" id="KQ030508">
    <property type="protein sequence ID" value="KJZ77068.1"/>
    <property type="molecule type" value="Genomic_DNA"/>
</dbReference>
<organism evidence="6 7">
    <name type="scientific">Hirsutella minnesotensis 3608</name>
    <dbReference type="NCBI Taxonomy" id="1043627"/>
    <lineage>
        <taxon>Eukaryota</taxon>
        <taxon>Fungi</taxon>
        <taxon>Dikarya</taxon>
        <taxon>Ascomycota</taxon>
        <taxon>Pezizomycotina</taxon>
        <taxon>Sordariomycetes</taxon>
        <taxon>Hypocreomycetidae</taxon>
        <taxon>Hypocreales</taxon>
        <taxon>Ophiocordycipitaceae</taxon>
        <taxon>Hirsutella</taxon>
    </lineage>
</organism>
<dbReference type="OrthoDB" id="4927890at2759"/>
<protein>
    <recommendedName>
        <fullName evidence="8">Enterotoxin</fullName>
    </recommendedName>
</protein>
<dbReference type="InterPro" id="IPR001144">
    <property type="entry name" value="Enterotoxin_A"/>
</dbReference>
<dbReference type="GO" id="GO:0090729">
    <property type="term" value="F:toxin activity"/>
    <property type="evidence" value="ECO:0007669"/>
    <property type="project" value="UniProtKB-KW"/>
</dbReference>
<keyword evidence="7" id="KW-1185">Reference proteome</keyword>
<evidence type="ECO:0000313" key="7">
    <source>
        <dbReference type="Proteomes" id="UP000054481"/>
    </source>
</evidence>
<keyword evidence="4" id="KW-1015">Disulfide bond</keyword>
<sequence length="651" mass="72170">MRSWISCLLWALALMLFEPTYAVSLPEFFRGRVSKSEPFVTYRGDGRHPDIIRGSTTQPSGFLTREPPRHYDGAYSLTNHLTGWDDFKAAGVPENFDTRYVSTSKDLDVARRFAKTKADGYIYMIKTTPNAIDVVQSIKDSKISENEKKELLRYEGEAEFAFLEGISWRQVKAWAKADSQVWTKNPDYDERFDQFTHGGAQPQLVDKSNIDLKEDATKFLSSEGNRKAKDVGTAPSFCGIDKVKRDCTPQFGAKDDPVYESKWGVTGKQTIKGSSTETMPVDELQQMGDGIAESHFSRLGDKLGLKKLDKKLSLHDMRSRFKEFKLPSAESKVGSGMLLGGLGLYVKDVIDAFSSRMSFWDRAAVLTSIIPIIGCDVQAIAAEQRDQLDVTDLALCTVGDGLMVSAGGLVPGLAVHLSRMIRDHFTSKGEPSDADVQRQRDEQWQAHVAKMDSHLVQSVAEAHFKAEMAGPLFEATQAWGKLKAGEQGAAKAGKGSQADIEANFQVALKHVRDKFSAEVSQRKERLAKDLPAIVQNSLNAHAVDFNKHFTAAFEGVANEHKTGKGKIDAVVQQLQNNPLRIPDASRINSLISSSLEGLVVPSLCGDKPDESIHNSCLVEQTPASPKEKPKPVEKHWWEGIQWYPKTTMSRD</sequence>
<name>A0A0F7ZVR4_9HYPO</name>
<dbReference type="SUPFAM" id="SSF56399">
    <property type="entry name" value="ADP-ribosylation"/>
    <property type="match status" value="1"/>
</dbReference>
<evidence type="ECO:0008006" key="8">
    <source>
        <dbReference type="Google" id="ProtNLM"/>
    </source>
</evidence>
<dbReference type="Gene3D" id="3.90.210.10">
    <property type="entry name" value="Heat-Labile Enterotoxin, subunit A"/>
    <property type="match status" value="1"/>
</dbReference>
<feature type="signal peptide" evidence="5">
    <location>
        <begin position="1"/>
        <end position="22"/>
    </location>
</feature>
<evidence type="ECO:0000256" key="1">
    <source>
        <dbReference type="ARBA" id="ARBA00022656"/>
    </source>
</evidence>